<reference evidence="2" key="1">
    <citation type="journal article" date="2010" name="Nat. Biotechnol.">
        <title>Draft genome sequence of the oilseed species Ricinus communis.</title>
        <authorList>
            <person name="Chan A.P."/>
            <person name="Crabtree J."/>
            <person name="Zhao Q."/>
            <person name="Lorenzi H."/>
            <person name="Orvis J."/>
            <person name="Puiu D."/>
            <person name="Melake-Berhan A."/>
            <person name="Jones K.M."/>
            <person name="Redman J."/>
            <person name="Chen G."/>
            <person name="Cahoon E.B."/>
            <person name="Gedil M."/>
            <person name="Stanke M."/>
            <person name="Haas B.J."/>
            <person name="Wortman J.R."/>
            <person name="Fraser-Liggett C.M."/>
            <person name="Ravel J."/>
            <person name="Rabinowicz P.D."/>
        </authorList>
    </citation>
    <scope>NUCLEOTIDE SEQUENCE [LARGE SCALE GENOMIC DNA]</scope>
    <source>
        <strain evidence="2">cv. Hale</strain>
    </source>
</reference>
<dbReference type="InParanoid" id="B9TIN5"/>
<evidence type="ECO:0000313" key="1">
    <source>
        <dbReference type="EMBL" id="EEF24278.1"/>
    </source>
</evidence>
<dbReference type="Proteomes" id="UP000008311">
    <property type="component" value="Unassembled WGS sequence"/>
</dbReference>
<organism evidence="1 2">
    <name type="scientific">Ricinus communis</name>
    <name type="common">Castor bean</name>
    <dbReference type="NCBI Taxonomy" id="3988"/>
    <lineage>
        <taxon>Eukaryota</taxon>
        <taxon>Viridiplantae</taxon>
        <taxon>Streptophyta</taxon>
        <taxon>Embryophyta</taxon>
        <taxon>Tracheophyta</taxon>
        <taxon>Spermatophyta</taxon>
        <taxon>Magnoliopsida</taxon>
        <taxon>eudicotyledons</taxon>
        <taxon>Gunneridae</taxon>
        <taxon>Pentapetalae</taxon>
        <taxon>rosids</taxon>
        <taxon>fabids</taxon>
        <taxon>Malpighiales</taxon>
        <taxon>Euphorbiaceae</taxon>
        <taxon>Acalyphoideae</taxon>
        <taxon>Acalypheae</taxon>
        <taxon>Ricinus</taxon>
    </lineage>
</organism>
<feature type="non-terminal residue" evidence="1">
    <location>
        <position position="242"/>
    </location>
</feature>
<keyword evidence="2" id="KW-1185">Reference proteome</keyword>
<accession>B9TIN5</accession>
<gene>
    <name evidence="1" type="ORF">RCOM_1781510</name>
</gene>
<proteinExistence type="predicted"/>
<dbReference type="EMBL" id="EQ982766">
    <property type="protein sequence ID" value="EEF24278.1"/>
    <property type="molecule type" value="Genomic_DNA"/>
</dbReference>
<evidence type="ECO:0000313" key="2">
    <source>
        <dbReference type="Proteomes" id="UP000008311"/>
    </source>
</evidence>
<dbReference type="AlphaFoldDB" id="B9TIN5"/>
<protein>
    <submittedName>
        <fullName evidence="1">Uncharacterized protein</fullName>
    </submittedName>
</protein>
<name>B9TIN5_RICCO</name>
<sequence length="242" mass="26890">MPPVLEKAHGAAWLHVSGPFHVRQIPMQFKHIYALPSTPHFNAELKYGFRWEWFPDILEVKYDLAEIHEDALAAAGRLTSRLLASDCESSGEYGAEVVILYLDGEPMALAGLGGENSTLDFLHVTDRARYADATAHVREHLDLSHMQKEVTYVDASQEVSLHAIFGQHFDSMAEMAITAARETFGAAAEAMLGHDALELAPELSHMQFARAEKDTPVELARIRRMVFSVTKDQPAAYLFKAG</sequence>